<feature type="compositionally biased region" description="Basic and acidic residues" evidence="1">
    <location>
        <begin position="82"/>
        <end position="94"/>
    </location>
</feature>
<dbReference type="Pfam" id="PF17283">
    <property type="entry name" value="Zn_ribbon_SprT"/>
    <property type="match status" value="1"/>
</dbReference>
<evidence type="ECO:0000256" key="1">
    <source>
        <dbReference type="SAM" id="MobiDB-lite"/>
    </source>
</evidence>
<feature type="compositionally biased region" description="Low complexity" evidence="1">
    <location>
        <begin position="224"/>
        <end position="241"/>
    </location>
</feature>
<dbReference type="PANTHER" id="PTHR23099:SF0">
    <property type="entry name" value="GERM CELL NUCLEAR ACIDIC PROTEIN"/>
    <property type="match status" value="1"/>
</dbReference>
<dbReference type="InterPro" id="IPR036910">
    <property type="entry name" value="HMG_box_dom_sf"/>
</dbReference>
<comment type="caution">
    <text evidence="3">The sequence shown here is derived from an EMBL/GenBank/DDBJ whole genome shotgun (WGS) entry which is preliminary data.</text>
</comment>
<evidence type="ECO:0000313" key="3">
    <source>
        <dbReference type="EMBL" id="KAK8164356.1"/>
    </source>
</evidence>
<dbReference type="PANTHER" id="PTHR23099">
    <property type="entry name" value="TRANSCRIPTIONAL REGULATOR"/>
    <property type="match status" value="1"/>
</dbReference>
<dbReference type="SUPFAM" id="SSF47095">
    <property type="entry name" value="HMG-box"/>
    <property type="match status" value="1"/>
</dbReference>
<dbReference type="Proteomes" id="UP001456524">
    <property type="component" value="Unassembled WGS sequence"/>
</dbReference>
<organism evidence="3 4">
    <name type="scientific">Phyllosticta citrichinensis</name>
    <dbReference type="NCBI Taxonomy" id="1130410"/>
    <lineage>
        <taxon>Eukaryota</taxon>
        <taxon>Fungi</taxon>
        <taxon>Dikarya</taxon>
        <taxon>Ascomycota</taxon>
        <taxon>Pezizomycotina</taxon>
        <taxon>Dothideomycetes</taxon>
        <taxon>Dothideomycetes incertae sedis</taxon>
        <taxon>Botryosphaeriales</taxon>
        <taxon>Phyllostictaceae</taxon>
        <taxon>Phyllosticta</taxon>
    </lineage>
</organism>
<gene>
    <name evidence="3" type="ORF">IWX90DRAFT_436645</name>
</gene>
<keyword evidence="4" id="KW-1185">Reference proteome</keyword>
<sequence length="586" mass="65381">MARAHVDSSDEDDLPSLAQLLQRPRPRPAPTHSARANTPKLVPKSKSDQAPARQRVLNRSTFGSRPLLDATAEEPRPTPLRKHTDSVKECDTAIKRTPQRAAAARVNFRSQDHSDAEEVSNDQSSPEPSDDSEDVEQSIWCGDEADASSVDDSDSGSESDPDLPIFKPIRKIPIQQPAKDIFESDPILDSPRRRLFARKDLRDPAPAPGLDDIFKKPLVPVSLARPSPNDRPSSSSSADNDAILRYSPPRSKSPHKVPEASKPIRSSTPPPPKSPVKLKSPSKKIRIPTPPHRESLDAFWAADVVNDWNDHHSPRKKPATGISTSPQKASPVKKDKSAIQERKLFEERKHKLAEEFLNELDQVMTLGKISQMAAECGGIKLVWSKTLNQTAGRANWKTKGTKHDVFIELADKVVDDEDKMVNTLAHEYCHLANYMISGVKDNPHGAQFKAWGAKVSRAFAHRNIEVTTKHSYIIDYKYIWTCTNCAHEYKRHSKSINLAKSRCGLCKSQLLQTKPVPRQGQASEYHIFMKANFNRIKSENAGKSHAVIMELVGKEYREMKAKKSQLDTSKGVKDLADALHVIELDD</sequence>
<reference evidence="3 4" key="1">
    <citation type="journal article" date="2022" name="G3 (Bethesda)">
        <title>Enemy or ally: a genomic approach to elucidate the lifestyle of Phyllosticta citrichinaensis.</title>
        <authorList>
            <person name="Buijs V.A."/>
            <person name="Groenewald J.Z."/>
            <person name="Haridas S."/>
            <person name="LaButti K.M."/>
            <person name="Lipzen A."/>
            <person name="Martin F.M."/>
            <person name="Barry K."/>
            <person name="Grigoriev I.V."/>
            <person name="Crous P.W."/>
            <person name="Seidl M.F."/>
        </authorList>
    </citation>
    <scope>NUCLEOTIDE SEQUENCE [LARGE SCALE GENOMIC DNA]</scope>
    <source>
        <strain evidence="3 4">CBS 129764</strain>
    </source>
</reference>
<dbReference type="SMART" id="SM00731">
    <property type="entry name" value="SprT"/>
    <property type="match status" value="1"/>
</dbReference>
<protein>
    <submittedName>
        <fullName evidence="3">SprT-like family-domain-containing protein</fullName>
    </submittedName>
</protein>
<feature type="compositionally biased region" description="Acidic residues" evidence="1">
    <location>
        <begin position="143"/>
        <end position="161"/>
    </location>
</feature>
<proteinExistence type="predicted"/>
<evidence type="ECO:0000259" key="2">
    <source>
        <dbReference type="SMART" id="SM00731"/>
    </source>
</evidence>
<feature type="domain" description="SprT-like" evidence="2">
    <location>
        <begin position="354"/>
        <end position="513"/>
    </location>
</feature>
<dbReference type="EMBL" id="JBBWUH010000006">
    <property type="protein sequence ID" value="KAK8164356.1"/>
    <property type="molecule type" value="Genomic_DNA"/>
</dbReference>
<feature type="region of interest" description="Disordered" evidence="1">
    <location>
        <begin position="310"/>
        <end position="337"/>
    </location>
</feature>
<feature type="region of interest" description="Disordered" evidence="1">
    <location>
        <begin position="1"/>
        <end position="291"/>
    </location>
</feature>
<accession>A0ABR1XS28</accession>
<dbReference type="InterPro" id="IPR035240">
    <property type="entry name" value="SprT_Zn_ribbon"/>
</dbReference>
<name>A0ABR1XS28_9PEZI</name>
<dbReference type="Pfam" id="PF10263">
    <property type="entry name" value="SprT-like"/>
    <property type="match status" value="1"/>
</dbReference>
<evidence type="ECO:0000313" key="4">
    <source>
        <dbReference type="Proteomes" id="UP001456524"/>
    </source>
</evidence>
<dbReference type="InterPro" id="IPR006640">
    <property type="entry name" value="SprT-like_domain"/>
</dbReference>
<dbReference type="CDD" id="cd00084">
    <property type="entry name" value="HMG-box_SF"/>
    <property type="match status" value="1"/>
</dbReference>